<dbReference type="Proteomes" id="UP000605805">
    <property type="component" value="Unassembled WGS sequence"/>
</dbReference>
<dbReference type="EMBL" id="DQTV01000102">
    <property type="protein sequence ID" value="HIP57455.1"/>
    <property type="molecule type" value="Genomic_DNA"/>
</dbReference>
<dbReference type="Gene3D" id="3.30.70.20">
    <property type="match status" value="1"/>
</dbReference>
<protein>
    <submittedName>
        <fullName evidence="4">4Fe-4S dicluster domain-containing protein</fullName>
    </submittedName>
</protein>
<evidence type="ECO:0000313" key="5">
    <source>
        <dbReference type="Proteomes" id="UP000605805"/>
    </source>
</evidence>
<dbReference type="GO" id="GO:0051536">
    <property type="term" value="F:iron-sulfur cluster binding"/>
    <property type="evidence" value="ECO:0007669"/>
    <property type="project" value="InterPro"/>
</dbReference>
<dbReference type="AlphaFoldDB" id="A0A833DTZ9"/>
<dbReference type="GO" id="GO:0016491">
    <property type="term" value="F:oxidoreductase activity"/>
    <property type="evidence" value="ECO:0007669"/>
    <property type="project" value="UniProtKB-KW"/>
</dbReference>
<dbReference type="PANTHER" id="PTHR42845">
    <property type="entry name" value="COENZYME F420-REDUCING HYDROGENASE, GAMMA SUBUNIT"/>
    <property type="match status" value="1"/>
</dbReference>
<reference evidence="4" key="1">
    <citation type="journal article" date="2020" name="ISME J.">
        <title>Gammaproteobacteria mediating utilization of methyl-, sulfur- and petroleum organic compounds in deep ocean hydrothermal plumes.</title>
        <authorList>
            <person name="Zhou Z."/>
            <person name="Liu Y."/>
            <person name="Pan J."/>
            <person name="Cron B.R."/>
            <person name="Toner B.M."/>
            <person name="Anantharaman K."/>
            <person name="Breier J.A."/>
            <person name="Dick G.J."/>
            <person name="Li M."/>
        </authorList>
    </citation>
    <scope>NUCLEOTIDE SEQUENCE</scope>
    <source>
        <strain evidence="4">SZUA-1435</strain>
    </source>
</reference>
<comment type="similarity">
    <text evidence="1">Belongs to the FrhG family.</text>
</comment>
<feature type="domain" description="4Fe-4S ferredoxin-type" evidence="3">
    <location>
        <begin position="172"/>
        <end position="201"/>
    </location>
</feature>
<comment type="caution">
    <text evidence="4">The sequence shown here is derived from an EMBL/GenBank/DDBJ whole genome shotgun (WGS) entry which is preliminary data.</text>
</comment>
<dbReference type="PANTHER" id="PTHR42845:SF2">
    <property type="entry name" value="F420-NON-REDUCING HYDROGENASE VHU SUBUNIT G"/>
    <property type="match status" value="1"/>
</dbReference>
<dbReference type="InterPro" id="IPR037024">
    <property type="entry name" value="NiFe_Hase_small_N_sf"/>
</dbReference>
<evidence type="ECO:0000313" key="4">
    <source>
        <dbReference type="EMBL" id="HIP57455.1"/>
    </source>
</evidence>
<proteinExistence type="inferred from homology"/>
<accession>A0A833DTZ9</accession>
<evidence type="ECO:0000259" key="3">
    <source>
        <dbReference type="PROSITE" id="PS51379"/>
    </source>
</evidence>
<keyword evidence="2" id="KW-0560">Oxidoreductase</keyword>
<sequence>MLYTPREGGSVKLRMLVVDVGGCEGCPLAVLRSLPSIPLDVEVHSQYLGNLDLELRYDIALVTGSICINDEVAVAKLKKVREISEIVVAFGSCAAVGGITRFCRGGQDPRPEHRVFQPITSVIDVEYAVPGCPPAPQIINALLVNLTRSASPFLKVFAAVAKVKKLSGFDLLDDVVLAGLCIGCGACVLSCPTNALQMIDQRPDLIVEKCIRCGTCYVRCPRASQILLTRYPAQIKVLARGV</sequence>
<dbReference type="InterPro" id="IPR051349">
    <property type="entry name" value="Hydrogenase_assoc-protein"/>
</dbReference>
<dbReference type="PROSITE" id="PS51379">
    <property type="entry name" value="4FE4S_FER_2"/>
    <property type="match status" value="2"/>
</dbReference>
<dbReference type="Pfam" id="PF01058">
    <property type="entry name" value="Oxidored_q6"/>
    <property type="match status" value="1"/>
</dbReference>
<dbReference type="PROSITE" id="PS00198">
    <property type="entry name" value="4FE4S_FER_1"/>
    <property type="match status" value="2"/>
</dbReference>
<dbReference type="InterPro" id="IPR017896">
    <property type="entry name" value="4Fe4S_Fe-S-bd"/>
</dbReference>
<dbReference type="Pfam" id="PF13237">
    <property type="entry name" value="Fer4_10"/>
    <property type="match status" value="1"/>
</dbReference>
<gene>
    <name evidence="4" type="ORF">EYH02_05255</name>
</gene>
<evidence type="ECO:0000256" key="1">
    <source>
        <dbReference type="ARBA" id="ARBA00010870"/>
    </source>
</evidence>
<dbReference type="InterPro" id="IPR017900">
    <property type="entry name" value="4Fe4S_Fe_S_CS"/>
</dbReference>
<feature type="domain" description="4Fe-4S ferredoxin-type" evidence="3">
    <location>
        <begin position="202"/>
        <end position="231"/>
    </location>
</feature>
<name>A0A833DTZ9_9CREN</name>
<organism evidence="4 5">
    <name type="scientific">Ignisphaera aggregans</name>
    <dbReference type="NCBI Taxonomy" id="334771"/>
    <lineage>
        <taxon>Archaea</taxon>
        <taxon>Thermoproteota</taxon>
        <taxon>Thermoprotei</taxon>
        <taxon>Desulfurococcales</taxon>
        <taxon>Desulfurococcaceae</taxon>
        <taxon>Ignisphaera</taxon>
    </lineage>
</organism>
<dbReference type="InterPro" id="IPR006137">
    <property type="entry name" value="NADH_UbQ_OxRdtase-like_20kDa"/>
</dbReference>
<dbReference type="SUPFAM" id="SSF56770">
    <property type="entry name" value="HydA/Nqo6-like"/>
    <property type="match status" value="1"/>
</dbReference>
<dbReference type="Gene3D" id="3.40.50.700">
    <property type="entry name" value="NADH:ubiquinone oxidoreductase-like, 20kDa subunit"/>
    <property type="match status" value="1"/>
</dbReference>
<evidence type="ECO:0000256" key="2">
    <source>
        <dbReference type="ARBA" id="ARBA00023002"/>
    </source>
</evidence>